<sequence length="268" mass="30380">MVRRRPLLWDPNHENYKNKDLKAIAWGDIESKIQFPPGCQVTAKQSWEKLMRGFCNVLKRKEKKAGNAMHPGVVEKEWKFESDLKFLLPVKKKRFYSLTTNQELSLKKESSISDLDPIDQVYLDNDSSSDALDLDLDLGLSATDENEEENETVSVTSEDIREPVVKAPRTAAVPSASSEDIKLHVYDPPVVKAPIGKSMPSASGDVLIELIRKQNQESPRFSFLKSLLPMVEALTDDQFMDFQINVITDLRSKRAERQNLNKDSISTS</sequence>
<organism evidence="2 3">
    <name type="scientific">Elysia crispata</name>
    <name type="common">lettuce slug</name>
    <dbReference type="NCBI Taxonomy" id="231223"/>
    <lineage>
        <taxon>Eukaryota</taxon>
        <taxon>Metazoa</taxon>
        <taxon>Spiralia</taxon>
        <taxon>Lophotrochozoa</taxon>
        <taxon>Mollusca</taxon>
        <taxon>Gastropoda</taxon>
        <taxon>Heterobranchia</taxon>
        <taxon>Euthyneura</taxon>
        <taxon>Panpulmonata</taxon>
        <taxon>Sacoglossa</taxon>
        <taxon>Placobranchoidea</taxon>
        <taxon>Plakobranchidae</taxon>
        <taxon>Elysia</taxon>
    </lineage>
</organism>
<dbReference type="InterPro" id="IPR006578">
    <property type="entry name" value="MADF-dom"/>
</dbReference>
<dbReference type="SMART" id="SM00595">
    <property type="entry name" value="MADF"/>
    <property type="match status" value="1"/>
</dbReference>
<dbReference type="AlphaFoldDB" id="A0AAE1DHW8"/>
<protein>
    <recommendedName>
        <fullName evidence="1">MADF domain-containing protein</fullName>
    </recommendedName>
</protein>
<evidence type="ECO:0000313" key="3">
    <source>
        <dbReference type="Proteomes" id="UP001283361"/>
    </source>
</evidence>
<gene>
    <name evidence="2" type="ORF">RRG08_012158</name>
</gene>
<dbReference type="Pfam" id="PF10545">
    <property type="entry name" value="MADF_DNA_bdg"/>
    <property type="match status" value="1"/>
</dbReference>
<dbReference type="InterPro" id="IPR039353">
    <property type="entry name" value="TF_Adf1"/>
</dbReference>
<proteinExistence type="predicted"/>
<dbReference type="EMBL" id="JAWDGP010003844">
    <property type="protein sequence ID" value="KAK3770415.1"/>
    <property type="molecule type" value="Genomic_DNA"/>
</dbReference>
<comment type="caution">
    <text evidence="2">The sequence shown here is derived from an EMBL/GenBank/DDBJ whole genome shotgun (WGS) entry which is preliminary data.</text>
</comment>
<feature type="domain" description="MADF" evidence="1">
    <location>
        <begin position="1"/>
        <end position="92"/>
    </location>
</feature>
<dbReference type="PANTHER" id="PTHR12243:SF67">
    <property type="entry name" value="COREPRESSOR OF PANGOLIN, ISOFORM A-RELATED"/>
    <property type="match status" value="1"/>
</dbReference>
<name>A0AAE1DHW8_9GAST</name>
<keyword evidence="3" id="KW-1185">Reference proteome</keyword>
<dbReference type="Proteomes" id="UP001283361">
    <property type="component" value="Unassembled WGS sequence"/>
</dbReference>
<evidence type="ECO:0000313" key="2">
    <source>
        <dbReference type="EMBL" id="KAK3770415.1"/>
    </source>
</evidence>
<dbReference type="PROSITE" id="PS51029">
    <property type="entry name" value="MADF"/>
    <property type="match status" value="1"/>
</dbReference>
<dbReference type="PANTHER" id="PTHR12243">
    <property type="entry name" value="MADF DOMAIN TRANSCRIPTION FACTOR"/>
    <property type="match status" value="1"/>
</dbReference>
<reference evidence="2" key="1">
    <citation type="journal article" date="2023" name="G3 (Bethesda)">
        <title>A reference genome for the long-term kleptoplast-retaining sea slug Elysia crispata morphotype clarki.</title>
        <authorList>
            <person name="Eastman K.E."/>
            <person name="Pendleton A.L."/>
            <person name="Shaikh M.A."/>
            <person name="Suttiyut T."/>
            <person name="Ogas R."/>
            <person name="Tomko P."/>
            <person name="Gavelis G."/>
            <person name="Widhalm J.R."/>
            <person name="Wisecaver J.H."/>
        </authorList>
    </citation>
    <scope>NUCLEOTIDE SEQUENCE</scope>
    <source>
        <strain evidence="2">ECLA1</strain>
    </source>
</reference>
<evidence type="ECO:0000259" key="1">
    <source>
        <dbReference type="PROSITE" id="PS51029"/>
    </source>
</evidence>
<accession>A0AAE1DHW8</accession>